<comment type="caution">
    <text evidence="3">The sequence shown here is derived from an EMBL/GenBank/DDBJ whole genome shotgun (WGS) entry which is preliminary data.</text>
</comment>
<dbReference type="AlphaFoldDB" id="A0AAV6T1P4"/>
<sequence>MSTQVRGEMQANSKAVGTDKSSWRCYKCGKEGHIKRAWPSWKKKKKIHKAKSVMCEDEEDSSESAFVANEANQNDMEQQVQWLVDFGASKHMTCHEEIFQDYQQFPKPQSVKLGDGRVVDALGLGNVKLRMTFKVSDGKNVTMYDVLYVPKLSGNLFSLGAAVRKGNTVQFNKSHCYIRGKDGDLKGKGRQRADGLYQLDVEGSSPVCRDASSASVAVSLWQTGTHHQIKGTQKSDTERRKLDKKAVKLRFMGYANNSKGYRLLHEEKRRILIHRDVIFNGSDFGWKQEDAYVRFDDIVISVSRYSHYFSGRWVAECTRSVSERKLQLSYHAVCTGVSFHNSGKFPFISWSSDECPKSIHECVCHHVI</sequence>
<dbReference type="Pfam" id="PF22936">
    <property type="entry name" value="Pol_BBD"/>
    <property type="match status" value="1"/>
</dbReference>
<dbReference type="InterPro" id="IPR054722">
    <property type="entry name" value="PolX-like_BBD"/>
</dbReference>
<keyword evidence="1" id="KW-0863">Zinc-finger</keyword>
<keyword evidence="4" id="KW-1185">Reference proteome</keyword>
<dbReference type="PROSITE" id="PS50158">
    <property type="entry name" value="ZF_CCHC"/>
    <property type="match status" value="1"/>
</dbReference>
<name>A0AAV6T1P4_SOLSE</name>
<keyword evidence="1" id="KW-0862">Zinc</keyword>
<dbReference type="Proteomes" id="UP000693946">
    <property type="component" value="Linkage Group LG10"/>
</dbReference>
<evidence type="ECO:0000313" key="4">
    <source>
        <dbReference type="Proteomes" id="UP000693946"/>
    </source>
</evidence>
<dbReference type="InterPro" id="IPR001878">
    <property type="entry name" value="Znf_CCHC"/>
</dbReference>
<dbReference type="PANTHER" id="PTHR47592">
    <property type="entry name" value="PBF68 PROTEIN"/>
    <property type="match status" value="1"/>
</dbReference>
<accession>A0AAV6T1P4</accession>
<dbReference type="GO" id="GO:0008270">
    <property type="term" value="F:zinc ion binding"/>
    <property type="evidence" value="ECO:0007669"/>
    <property type="project" value="UniProtKB-KW"/>
</dbReference>
<gene>
    <name evidence="3" type="ORF">JOB18_043445</name>
</gene>
<dbReference type="PANTHER" id="PTHR47592:SF27">
    <property type="entry name" value="OS08G0421700 PROTEIN"/>
    <property type="match status" value="1"/>
</dbReference>
<proteinExistence type="predicted"/>
<dbReference type="InterPro" id="IPR057670">
    <property type="entry name" value="SH3_retrovirus"/>
</dbReference>
<feature type="domain" description="CCHC-type" evidence="2">
    <location>
        <begin position="24"/>
        <end position="36"/>
    </location>
</feature>
<dbReference type="Pfam" id="PF25597">
    <property type="entry name" value="SH3_retrovirus"/>
    <property type="match status" value="1"/>
</dbReference>
<reference evidence="3 4" key="1">
    <citation type="journal article" date="2021" name="Sci. Rep.">
        <title>Chromosome anchoring in Senegalese sole (Solea senegalensis) reveals sex-associated markers and genome rearrangements in flatfish.</title>
        <authorList>
            <person name="Guerrero-Cozar I."/>
            <person name="Gomez-Garrido J."/>
            <person name="Berbel C."/>
            <person name="Martinez-Blanch J.F."/>
            <person name="Alioto T."/>
            <person name="Claros M.G."/>
            <person name="Gagnaire P.A."/>
            <person name="Manchado M."/>
        </authorList>
    </citation>
    <scope>NUCLEOTIDE SEQUENCE [LARGE SCALE GENOMIC DNA]</scope>
    <source>
        <strain evidence="3">Sse05_10M</strain>
    </source>
</reference>
<dbReference type="EMBL" id="JAGKHQ010000002">
    <property type="protein sequence ID" value="KAG7523297.1"/>
    <property type="molecule type" value="Genomic_DNA"/>
</dbReference>
<evidence type="ECO:0000313" key="3">
    <source>
        <dbReference type="EMBL" id="KAG7523297.1"/>
    </source>
</evidence>
<evidence type="ECO:0000259" key="2">
    <source>
        <dbReference type="PROSITE" id="PS50158"/>
    </source>
</evidence>
<keyword evidence="1" id="KW-0479">Metal-binding</keyword>
<organism evidence="3 4">
    <name type="scientific">Solea senegalensis</name>
    <name type="common">Senegalese sole</name>
    <dbReference type="NCBI Taxonomy" id="28829"/>
    <lineage>
        <taxon>Eukaryota</taxon>
        <taxon>Metazoa</taxon>
        <taxon>Chordata</taxon>
        <taxon>Craniata</taxon>
        <taxon>Vertebrata</taxon>
        <taxon>Euteleostomi</taxon>
        <taxon>Actinopterygii</taxon>
        <taxon>Neopterygii</taxon>
        <taxon>Teleostei</taxon>
        <taxon>Neoteleostei</taxon>
        <taxon>Acanthomorphata</taxon>
        <taxon>Carangaria</taxon>
        <taxon>Pleuronectiformes</taxon>
        <taxon>Pleuronectoidei</taxon>
        <taxon>Soleidae</taxon>
        <taxon>Solea</taxon>
    </lineage>
</organism>
<dbReference type="GO" id="GO:0003676">
    <property type="term" value="F:nucleic acid binding"/>
    <property type="evidence" value="ECO:0007669"/>
    <property type="project" value="InterPro"/>
</dbReference>
<evidence type="ECO:0000256" key="1">
    <source>
        <dbReference type="PROSITE-ProRule" id="PRU00047"/>
    </source>
</evidence>
<protein>
    <submittedName>
        <fullName evidence="3">Retrovirus-related Pol poly from transposon TNT 1-94</fullName>
    </submittedName>
</protein>